<reference evidence="3" key="1">
    <citation type="submission" date="2022-07" db="EMBL/GenBank/DDBJ databases">
        <title>Phylogenomic reconstructions and comparative analyses of Kickxellomycotina fungi.</title>
        <authorList>
            <person name="Reynolds N.K."/>
            <person name="Stajich J.E."/>
            <person name="Barry K."/>
            <person name="Grigoriev I.V."/>
            <person name="Crous P."/>
            <person name="Smith M.E."/>
        </authorList>
    </citation>
    <scope>NUCLEOTIDE SEQUENCE</scope>
    <source>
        <strain evidence="3">NRRL 1565</strain>
    </source>
</reference>
<name>A0A9W8HQ87_9FUNG</name>
<gene>
    <name evidence="3" type="ORF">H4R20_005485</name>
</gene>
<accession>A0A9W8HQ87</accession>
<feature type="region of interest" description="Disordered" evidence="1">
    <location>
        <begin position="111"/>
        <end position="143"/>
    </location>
</feature>
<evidence type="ECO:0008006" key="5">
    <source>
        <dbReference type="Google" id="ProtNLM"/>
    </source>
</evidence>
<evidence type="ECO:0000256" key="1">
    <source>
        <dbReference type="SAM" id="MobiDB-lite"/>
    </source>
</evidence>
<dbReference type="EMBL" id="JANBUO010001856">
    <property type="protein sequence ID" value="KAJ2796581.1"/>
    <property type="molecule type" value="Genomic_DNA"/>
</dbReference>
<evidence type="ECO:0000313" key="4">
    <source>
        <dbReference type="Proteomes" id="UP001140094"/>
    </source>
</evidence>
<dbReference type="Proteomes" id="UP001140094">
    <property type="component" value="Unassembled WGS sequence"/>
</dbReference>
<evidence type="ECO:0000256" key="2">
    <source>
        <dbReference type="SAM" id="Phobius"/>
    </source>
</evidence>
<feature type="non-terminal residue" evidence="3">
    <location>
        <position position="1"/>
    </location>
</feature>
<comment type="caution">
    <text evidence="3">The sequence shown here is derived from an EMBL/GenBank/DDBJ whole genome shotgun (WGS) entry which is preliminary data.</text>
</comment>
<feature type="transmembrane region" description="Helical" evidence="2">
    <location>
        <begin position="210"/>
        <end position="231"/>
    </location>
</feature>
<feature type="region of interest" description="Disordered" evidence="1">
    <location>
        <begin position="46"/>
        <end position="89"/>
    </location>
</feature>
<keyword evidence="2" id="KW-0812">Transmembrane</keyword>
<feature type="region of interest" description="Disordered" evidence="1">
    <location>
        <begin position="1"/>
        <end position="30"/>
    </location>
</feature>
<keyword evidence="2" id="KW-1133">Transmembrane helix</keyword>
<feature type="compositionally biased region" description="Polar residues" evidence="1">
    <location>
        <begin position="1"/>
        <end position="13"/>
    </location>
</feature>
<proteinExistence type="predicted"/>
<feature type="transmembrane region" description="Helical" evidence="2">
    <location>
        <begin position="168"/>
        <end position="189"/>
    </location>
</feature>
<evidence type="ECO:0000313" key="3">
    <source>
        <dbReference type="EMBL" id="KAJ2796581.1"/>
    </source>
</evidence>
<keyword evidence="2" id="KW-0472">Membrane</keyword>
<dbReference type="OrthoDB" id="2140426at2759"/>
<dbReference type="AlphaFoldDB" id="A0A9W8HQ87"/>
<protein>
    <recommendedName>
        <fullName evidence="5">Transmembrane protein</fullName>
    </recommendedName>
</protein>
<sequence length="234" mass="25347">ELSNTGMAQSNSGLRGYNFGDERQSGSEEDALYNALAERYVIDAEAAGSLSASHPSRRNTEASAMNERGLGGDRVTTSSEDAIPMPQPMLGQQMLGRDYESGSAEKLMEQPAYAGSLSEKNTKSSSEGRALSERLRDEEVEDDANEASHFVSARLRYPPPQYSVRADAAIPVGAVLFAAGFILLPLWWVGAVFPRKDKSDVASTWRKYNALMALLSLPLLGLFLALGGWQATHD</sequence>
<organism evidence="3 4">
    <name type="scientific">Coemansia guatemalensis</name>
    <dbReference type="NCBI Taxonomy" id="2761395"/>
    <lineage>
        <taxon>Eukaryota</taxon>
        <taxon>Fungi</taxon>
        <taxon>Fungi incertae sedis</taxon>
        <taxon>Zoopagomycota</taxon>
        <taxon>Kickxellomycotina</taxon>
        <taxon>Kickxellomycetes</taxon>
        <taxon>Kickxellales</taxon>
        <taxon>Kickxellaceae</taxon>
        <taxon>Coemansia</taxon>
    </lineage>
</organism>
<keyword evidence="4" id="KW-1185">Reference proteome</keyword>